<protein>
    <submittedName>
        <fullName evidence="2">Wd repeat-containing protein</fullName>
    </submittedName>
</protein>
<feature type="compositionally biased region" description="Basic and acidic residues" evidence="1">
    <location>
        <begin position="89"/>
        <end position="114"/>
    </location>
</feature>
<feature type="compositionally biased region" description="Basic and acidic residues" evidence="1">
    <location>
        <begin position="126"/>
        <end position="174"/>
    </location>
</feature>
<evidence type="ECO:0000256" key="1">
    <source>
        <dbReference type="SAM" id="MobiDB-lite"/>
    </source>
</evidence>
<sequence length="244" mass="25669">MPRNGDGSSDNGPIEGKEILHGAKGDDTLQHTKHVAPMPDVEAGDALPGMSAGGAAAPIASDAEQYGVNEPHHDSTSASTSNDSTTGQKRSEPHHASPSRDRSHLDQKFSKLDKDEVDMAAAGSETQERSARAQRRQDAVGESKGKGDAEVKRFGGHADVEELHGAATLEHAKGAESAAKVGGKKEESAGGEKKKNKDEKEEEEESSGAKDHGGKKNAKGEANEAEMIQRRNAEKLGVHLGDDE</sequence>
<keyword evidence="3" id="KW-1185">Reference proteome</keyword>
<comment type="caution">
    <text evidence="2">The sequence shown here is derived from an EMBL/GenBank/DDBJ whole genome shotgun (WGS) entry which is preliminary data.</text>
</comment>
<evidence type="ECO:0000313" key="3">
    <source>
        <dbReference type="Proteomes" id="UP000249619"/>
    </source>
</evidence>
<reference evidence="3" key="1">
    <citation type="submission" date="2018-05" db="EMBL/GenBank/DDBJ databases">
        <title>Draft genome sequence of Stemphylium lycopersici strain CIDEFI 213.</title>
        <authorList>
            <person name="Medina R."/>
            <person name="Franco M.E.E."/>
            <person name="Lucentini C.G."/>
            <person name="Saparrat M.C.N."/>
            <person name="Balatti P.A."/>
        </authorList>
    </citation>
    <scope>NUCLEOTIDE SEQUENCE [LARGE SCALE GENOMIC DNA]</scope>
    <source>
        <strain evidence="3">CIDEFI 213</strain>
    </source>
</reference>
<proteinExistence type="predicted"/>
<organism evidence="2 3">
    <name type="scientific">Stemphylium lycopersici</name>
    <name type="common">Tomato gray leaf spot disease fungus</name>
    <name type="synonym">Thyrospora lycopersici</name>
    <dbReference type="NCBI Taxonomy" id="183478"/>
    <lineage>
        <taxon>Eukaryota</taxon>
        <taxon>Fungi</taxon>
        <taxon>Dikarya</taxon>
        <taxon>Ascomycota</taxon>
        <taxon>Pezizomycotina</taxon>
        <taxon>Dothideomycetes</taxon>
        <taxon>Pleosporomycetidae</taxon>
        <taxon>Pleosporales</taxon>
        <taxon>Pleosporineae</taxon>
        <taxon>Pleosporaceae</taxon>
        <taxon>Stemphylium</taxon>
    </lineage>
</organism>
<dbReference type="Proteomes" id="UP000249619">
    <property type="component" value="Unassembled WGS sequence"/>
</dbReference>
<dbReference type="AlphaFoldDB" id="A0A364NGK5"/>
<feature type="compositionally biased region" description="Basic and acidic residues" evidence="1">
    <location>
        <begin position="15"/>
        <end position="30"/>
    </location>
</feature>
<evidence type="ECO:0000313" key="2">
    <source>
        <dbReference type="EMBL" id="RAR16428.1"/>
    </source>
</evidence>
<dbReference type="EMBL" id="QGDH01000003">
    <property type="protein sequence ID" value="RAR16428.1"/>
    <property type="molecule type" value="Genomic_DNA"/>
</dbReference>
<accession>A0A364NGK5</accession>
<feature type="compositionally biased region" description="Low complexity" evidence="1">
    <location>
        <begin position="46"/>
        <end position="63"/>
    </location>
</feature>
<feature type="compositionally biased region" description="Low complexity" evidence="1">
    <location>
        <begin position="76"/>
        <end position="86"/>
    </location>
</feature>
<feature type="compositionally biased region" description="Basic and acidic residues" evidence="1">
    <location>
        <begin position="183"/>
        <end position="199"/>
    </location>
</feature>
<gene>
    <name evidence="2" type="ORF">DDE83_000301</name>
</gene>
<feature type="region of interest" description="Disordered" evidence="1">
    <location>
        <begin position="1"/>
        <end position="244"/>
    </location>
</feature>
<dbReference type="STRING" id="183478.A0A364NGK5"/>
<feature type="compositionally biased region" description="Basic and acidic residues" evidence="1">
    <location>
        <begin position="207"/>
        <end position="244"/>
    </location>
</feature>
<name>A0A364NGK5_STELY</name>
<feature type="compositionally biased region" description="Polar residues" evidence="1">
    <location>
        <begin position="1"/>
        <end position="11"/>
    </location>
</feature>